<gene>
    <name evidence="2" type="ORF">UFOVP816_51</name>
</gene>
<dbReference type="EMBL" id="LR796759">
    <property type="protein sequence ID" value="CAB4164604.1"/>
    <property type="molecule type" value="Genomic_DNA"/>
</dbReference>
<reference evidence="2" key="1">
    <citation type="submission" date="2020-04" db="EMBL/GenBank/DDBJ databases">
        <authorList>
            <person name="Chiriac C."/>
            <person name="Salcher M."/>
            <person name="Ghai R."/>
            <person name="Kavagutti S V."/>
        </authorList>
    </citation>
    <scope>NUCLEOTIDE SEQUENCE</scope>
</reference>
<proteinExistence type="predicted"/>
<name>A0A6J5PAN7_9CAUD</name>
<organism evidence="2">
    <name type="scientific">uncultured Caudovirales phage</name>
    <dbReference type="NCBI Taxonomy" id="2100421"/>
    <lineage>
        <taxon>Viruses</taxon>
        <taxon>Duplodnaviria</taxon>
        <taxon>Heunggongvirae</taxon>
        <taxon>Uroviricota</taxon>
        <taxon>Caudoviricetes</taxon>
        <taxon>Peduoviridae</taxon>
        <taxon>Maltschvirus</taxon>
        <taxon>Maltschvirus maltsch</taxon>
    </lineage>
</organism>
<protein>
    <recommendedName>
        <fullName evidence="3">Scaffolding protein</fullName>
    </recommendedName>
</protein>
<feature type="region of interest" description="Disordered" evidence="1">
    <location>
        <begin position="1"/>
        <end position="23"/>
    </location>
</feature>
<evidence type="ECO:0000313" key="2">
    <source>
        <dbReference type="EMBL" id="CAB4164604.1"/>
    </source>
</evidence>
<feature type="region of interest" description="Disordered" evidence="1">
    <location>
        <begin position="165"/>
        <end position="205"/>
    </location>
</feature>
<evidence type="ECO:0000256" key="1">
    <source>
        <dbReference type="SAM" id="MobiDB-lite"/>
    </source>
</evidence>
<sequence>MTAPENKSQEIVTQDTQQSSKEMNFRRQQAMYERMLAEKEARLAELEKAVRAPVVQEPEDDDDDEPYVHKKKLDKKLQKFGQQAKQETLTEVQRAVHEALAKKERDDYVKNNPDFYDTLQNHAETFAQKAPHLAEAILRMPEGFERQQLVYNNIKALGLDRPAQKAPSIQETIDQKRRGPYYQPTGQGAAPYSTATGDFTPSGQKNAYDQMQQLKNRLRL</sequence>
<feature type="region of interest" description="Disordered" evidence="1">
    <location>
        <begin position="49"/>
        <end position="68"/>
    </location>
</feature>
<feature type="compositionally biased region" description="Polar residues" evidence="1">
    <location>
        <begin position="193"/>
        <end position="205"/>
    </location>
</feature>
<feature type="compositionally biased region" description="Polar residues" evidence="1">
    <location>
        <begin position="1"/>
        <end position="22"/>
    </location>
</feature>
<evidence type="ECO:0008006" key="3">
    <source>
        <dbReference type="Google" id="ProtNLM"/>
    </source>
</evidence>
<accession>A0A6J5PAN7</accession>